<gene>
    <name evidence="2" type="primary">RTH_1</name>
    <name evidence="2" type="ORF">g.48817</name>
</gene>
<feature type="transmembrane region" description="Helical" evidence="1">
    <location>
        <begin position="168"/>
        <end position="187"/>
    </location>
</feature>
<name>A0A1D1XVV2_9ARAE</name>
<organism evidence="2">
    <name type="scientific">Anthurium amnicola</name>
    <dbReference type="NCBI Taxonomy" id="1678845"/>
    <lineage>
        <taxon>Eukaryota</taxon>
        <taxon>Viridiplantae</taxon>
        <taxon>Streptophyta</taxon>
        <taxon>Embryophyta</taxon>
        <taxon>Tracheophyta</taxon>
        <taxon>Spermatophyta</taxon>
        <taxon>Magnoliopsida</taxon>
        <taxon>Liliopsida</taxon>
        <taxon>Araceae</taxon>
        <taxon>Pothoideae</taxon>
        <taxon>Potheae</taxon>
        <taxon>Anthurium</taxon>
    </lineage>
</organism>
<dbReference type="GO" id="GO:0005783">
    <property type="term" value="C:endoplasmic reticulum"/>
    <property type="evidence" value="ECO:0007669"/>
    <property type="project" value="TreeGrafter"/>
</dbReference>
<dbReference type="EMBL" id="GDJX01021420">
    <property type="protein sequence ID" value="JAT46516.1"/>
    <property type="molecule type" value="Transcribed_RNA"/>
</dbReference>
<dbReference type="PANTHER" id="PTHR20921">
    <property type="entry name" value="TRANSMEMBRANE PROTEIN 222"/>
    <property type="match status" value="1"/>
</dbReference>
<evidence type="ECO:0000256" key="1">
    <source>
        <dbReference type="SAM" id="Phobius"/>
    </source>
</evidence>
<dbReference type="AlphaFoldDB" id="A0A1D1XVV2"/>
<dbReference type="GO" id="GO:0009723">
    <property type="term" value="P:response to ethylene"/>
    <property type="evidence" value="ECO:0007669"/>
    <property type="project" value="TreeGrafter"/>
</dbReference>
<keyword evidence="1" id="KW-1133">Transmembrane helix</keyword>
<reference evidence="2" key="1">
    <citation type="submission" date="2015-07" db="EMBL/GenBank/DDBJ databases">
        <title>Transcriptome Assembly of Anthurium amnicola.</title>
        <authorList>
            <person name="Suzuki J."/>
        </authorList>
    </citation>
    <scope>NUCLEOTIDE SEQUENCE</scope>
</reference>
<keyword evidence="1" id="KW-0472">Membrane</keyword>
<dbReference type="GO" id="GO:0010104">
    <property type="term" value="P:regulation of ethylene-activated signaling pathway"/>
    <property type="evidence" value="ECO:0007669"/>
    <property type="project" value="TreeGrafter"/>
</dbReference>
<dbReference type="GO" id="GO:0005794">
    <property type="term" value="C:Golgi apparatus"/>
    <property type="evidence" value="ECO:0007669"/>
    <property type="project" value="TreeGrafter"/>
</dbReference>
<protein>
    <submittedName>
        <fullName evidence="2">Protein RTE1-HOMOLOG</fullName>
    </submittedName>
</protein>
<dbReference type="InterPro" id="IPR008496">
    <property type="entry name" value="TMEM222/RTE1"/>
</dbReference>
<dbReference type="PANTHER" id="PTHR20921:SF0">
    <property type="entry name" value="TRANSMEMBRANE PROTEIN 222"/>
    <property type="match status" value="1"/>
</dbReference>
<accession>A0A1D1XVV2</accession>
<dbReference type="Pfam" id="PF05608">
    <property type="entry name" value="RTE1"/>
    <property type="match status" value="1"/>
</dbReference>
<keyword evidence="1" id="KW-0812">Transmembrane</keyword>
<evidence type="ECO:0000313" key="2">
    <source>
        <dbReference type="EMBL" id="JAT46516.1"/>
    </source>
</evidence>
<sequence length="219" mass="24961">METEDPERNLMLHKMMPLEPIDPKRARFPCCIVWTPLPFISWLIPFIGHVGICREDGVILDFAGPNFVCVDHFTFGAVARYIQLDRKQVAAQDSLGQTMSDGESTWDDALLRSTREFQHRSYNLFTCNCHSFVVNNLNRLSYGGHDNWNVVSLAAWVFLKGTWVNKKASVRSFLPFIVVLCIGILLAGLKFLIGLLLFSVALISWFLLGTYCFRNLIQL</sequence>
<proteinExistence type="predicted"/>
<feature type="transmembrane region" description="Helical" evidence="1">
    <location>
        <begin position="193"/>
        <end position="213"/>
    </location>
</feature>